<feature type="region of interest" description="Disordered" evidence="1">
    <location>
        <begin position="341"/>
        <end position="387"/>
    </location>
</feature>
<sequence>MEEDYVTRHKSNIKDESMKQHTLSKSKNHVFIKKEDEKLLEAGLIYPISVKSWVSLSTLVYKEGRNNCDDGCLYGDFSVFGISFPKNCLSRLDHMLQRCEGNSNLVLTGCRAILWSRRAFCSSAIKISKKGIAVVKDFSKYPTNDPSLEKNTPFILPLSDDCIRAFSNIERIDLRKLRILMLKWAFYLSLCAIASDSALDWKNPYENVIDPNEINESFPLETLNMVTFRGDSRTPWFADFANYHAGRFIVKGIRLLSKWVEARESIPTNDAASSLKFLNLSSPDWMLPCNHKIAPDCEDLSFVFTQGVSHPQLHLDLDILNLIGLTDLVCVISHLEESLGSGYQQKDRKPSQNDKTEHEMEKTVQNQGQNAKVRVKTEESAVKPEPE</sequence>
<feature type="compositionally biased region" description="Basic and acidic residues" evidence="1">
    <location>
        <begin position="375"/>
        <end position="387"/>
    </location>
</feature>
<reference evidence="2" key="1">
    <citation type="journal article" date="2022" name="Int. J. Mol. Sci.">
        <title>Draft Genome of Tanacetum Coccineum: Genomic Comparison of Closely Related Tanacetum-Family Plants.</title>
        <authorList>
            <person name="Yamashiro T."/>
            <person name="Shiraishi A."/>
            <person name="Nakayama K."/>
            <person name="Satake H."/>
        </authorList>
    </citation>
    <scope>NUCLEOTIDE SEQUENCE</scope>
</reference>
<evidence type="ECO:0000313" key="3">
    <source>
        <dbReference type="Proteomes" id="UP001151760"/>
    </source>
</evidence>
<dbReference type="EMBL" id="BQNB010010644">
    <property type="protein sequence ID" value="GJS80058.1"/>
    <property type="molecule type" value="Genomic_DNA"/>
</dbReference>
<evidence type="ECO:0000256" key="1">
    <source>
        <dbReference type="SAM" id="MobiDB-lite"/>
    </source>
</evidence>
<comment type="caution">
    <text evidence="2">The sequence shown here is derived from an EMBL/GenBank/DDBJ whole genome shotgun (WGS) entry which is preliminary data.</text>
</comment>
<protein>
    <submittedName>
        <fullName evidence="2">Uncharacterized protein</fullName>
    </submittedName>
</protein>
<name>A0ABQ4YTF7_9ASTR</name>
<keyword evidence="3" id="KW-1185">Reference proteome</keyword>
<feature type="compositionally biased region" description="Basic and acidic residues" evidence="1">
    <location>
        <begin position="345"/>
        <end position="362"/>
    </location>
</feature>
<dbReference type="Proteomes" id="UP001151760">
    <property type="component" value="Unassembled WGS sequence"/>
</dbReference>
<evidence type="ECO:0000313" key="2">
    <source>
        <dbReference type="EMBL" id="GJS80058.1"/>
    </source>
</evidence>
<gene>
    <name evidence="2" type="ORF">Tco_0729939</name>
</gene>
<accession>A0ABQ4YTF7</accession>
<proteinExistence type="predicted"/>
<reference evidence="2" key="2">
    <citation type="submission" date="2022-01" db="EMBL/GenBank/DDBJ databases">
        <authorList>
            <person name="Yamashiro T."/>
            <person name="Shiraishi A."/>
            <person name="Satake H."/>
            <person name="Nakayama K."/>
        </authorList>
    </citation>
    <scope>NUCLEOTIDE SEQUENCE</scope>
</reference>
<organism evidence="2 3">
    <name type="scientific">Tanacetum coccineum</name>
    <dbReference type="NCBI Taxonomy" id="301880"/>
    <lineage>
        <taxon>Eukaryota</taxon>
        <taxon>Viridiplantae</taxon>
        <taxon>Streptophyta</taxon>
        <taxon>Embryophyta</taxon>
        <taxon>Tracheophyta</taxon>
        <taxon>Spermatophyta</taxon>
        <taxon>Magnoliopsida</taxon>
        <taxon>eudicotyledons</taxon>
        <taxon>Gunneridae</taxon>
        <taxon>Pentapetalae</taxon>
        <taxon>asterids</taxon>
        <taxon>campanulids</taxon>
        <taxon>Asterales</taxon>
        <taxon>Asteraceae</taxon>
        <taxon>Asteroideae</taxon>
        <taxon>Anthemideae</taxon>
        <taxon>Anthemidinae</taxon>
        <taxon>Tanacetum</taxon>
    </lineage>
</organism>